<organism evidence="17 18">
    <name type="scientific">Human immunodeficiency virus type 1</name>
    <name type="common">HIV-1</name>
    <dbReference type="NCBI Taxonomy" id="11676"/>
    <lineage>
        <taxon>Viruses</taxon>
        <taxon>Riboviria</taxon>
        <taxon>Pararnavirae</taxon>
        <taxon>Artverviricota</taxon>
        <taxon>Revtraviricetes</taxon>
        <taxon>Ortervirales</taxon>
        <taxon>Retroviridae</taxon>
        <taxon>Orthoretrovirinae</taxon>
        <taxon>Lentivirus</taxon>
        <taxon>Lentivirus humimdef1</taxon>
    </lineage>
</organism>
<dbReference type="Gene3D" id="2.170.40.20">
    <property type="entry name" value="Human immunodeficiency virus 1, Gp160, envelope glycoprotein"/>
    <property type="match status" value="2"/>
</dbReference>
<evidence type="ECO:0000256" key="7">
    <source>
        <dbReference type="ARBA" id="ARBA00022729"/>
    </source>
</evidence>
<organismHost>
    <name type="scientific">Homo sapiens</name>
    <name type="common">Human</name>
    <dbReference type="NCBI Taxonomy" id="9606"/>
</organismHost>
<keyword evidence="5" id="KW-0945">Host-virus interaction</keyword>
<dbReference type="FunFam" id="2.170.40.20:FF:000001">
    <property type="entry name" value="Envelope glycoprotein gp160"/>
    <property type="match status" value="1"/>
</dbReference>
<evidence type="ECO:0000313" key="18">
    <source>
        <dbReference type="Proteomes" id="UP000108170"/>
    </source>
</evidence>
<keyword evidence="7" id="KW-0732">Signal</keyword>
<keyword evidence="3" id="KW-1170">Fusion of virus membrane with host endosomal membrane</keyword>
<evidence type="ECO:0000256" key="11">
    <source>
        <dbReference type="ARBA" id="ARBA00023136"/>
    </source>
</evidence>
<keyword evidence="2" id="KW-1168">Fusion of virus membrane with host membrane</keyword>
<evidence type="ECO:0000256" key="8">
    <source>
        <dbReference type="ARBA" id="ARBA00022804"/>
    </source>
</evidence>
<dbReference type="EMBL" id="EU839606">
    <property type="protein sequence ID" value="ACF60917.1"/>
    <property type="molecule type" value="Genomic_RNA"/>
</dbReference>
<dbReference type="InterPro" id="IPR000777">
    <property type="entry name" value="HIV1_Gp120"/>
</dbReference>
<gene>
    <name evidence="17" type="primary">env</name>
</gene>
<accession>B5AEZ7</accession>
<evidence type="ECO:0000313" key="17">
    <source>
        <dbReference type="EMBL" id="ACF60917.1"/>
    </source>
</evidence>
<proteinExistence type="predicted"/>
<comment type="subcellular location">
    <subcellularLocation>
        <location evidence="1">Virion membrane</location>
    </subcellularLocation>
</comment>
<keyword evidence="6" id="KW-1162">Viral penetration into host cytoplasm</keyword>
<evidence type="ECO:0000256" key="2">
    <source>
        <dbReference type="ARBA" id="ARBA00022506"/>
    </source>
</evidence>
<dbReference type="GO" id="GO:0075512">
    <property type="term" value="P:clathrin-dependent endocytosis of virus by host cell"/>
    <property type="evidence" value="ECO:0007669"/>
    <property type="project" value="UniProtKB-KW"/>
</dbReference>
<keyword evidence="9" id="KW-0946">Virion</keyword>
<evidence type="ECO:0000259" key="16">
    <source>
        <dbReference type="Pfam" id="PF00516"/>
    </source>
</evidence>
<evidence type="ECO:0000256" key="1">
    <source>
        <dbReference type="ARBA" id="ARBA00004182"/>
    </source>
</evidence>
<dbReference type="GO" id="GO:0055036">
    <property type="term" value="C:virion membrane"/>
    <property type="evidence" value="ECO:0007669"/>
    <property type="project" value="UniProtKB-SubCell"/>
</dbReference>
<evidence type="ECO:0000256" key="13">
    <source>
        <dbReference type="ARBA" id="ARBA00023180"/>
    </source>
</evidence>
<evidence type="ECO:0000256" key="3">
    <source>
        <dbReference type="ARBA" id="ARBA00022510"/>
    </source>
</evidence>
<dbReference type="Pfam" id="PF00516">
    <property type="entry name" value="GP120"/>
    <property type="match status" value="2"/>
</dbReference>
<keyword evidence="12" id="KW-1015">Disulfide bond</keyword>
<feature type="transmembrane region" description="Helical" evidence="15">
    <location>
        <begin position="20"/>
        <end position="41"/>
    </location>
</feature>
<keyword evidence="17" id="KW-0261">Viral envelope protein</keyword>
<keyword evidence="10" id="KW-1164">Virus endocytosis by host</keyword>
<evidence type="ECO:0000256" key="12">
    <source>
        <dbReference type="ARBA" id="ARBA00023157"/>
    </source>
</evidence>
<dbReference type="SUPFAM" id="SSF56502">
    <property type="entry name" value="gp120 core"/>
    <property type="match status" value="1"/>
</dbReference>
<keyword evidence="13" id="KW-0325">Glycoprotein</keyword>
<name>B5AEZ7_HV1</name>
<dbReference type="Proteomes" id="UP000108170">
    <property type="component" value="Genome"/>
</dbReference>
<feature type="domain" description="Human immunodeficiency virus 1 envelope glycoprotein Gp120" evidence="16">
    <location>
        <begin position="140"/>
        <end position="284"/>
    </location>
</feature>
<keyword evidence="8" id="KW-1161">Viral attachment to host cell</keyword>
<reference evidence="17 18" key="1">
    <citation type="journal article" date="2009" name="PLoS ONE">
        <title>HIV-1 epidemic in the Caribbean is dominated by subtype B.</title>
        <authorList>
            <person name="Nadai Y."/>
            <person name="Eyzaguirre L.M."/>
            <person name="Sill A."/>
            <person name="Cleghorn F."/>
            <person name="Nolte C."/>
            <person name="Charurat M."/>
            <person name="Collado-Chastel S."/>
            <person name="Jack N."/>
            <person name="Bartholomew C."/>
            <person name="Pape J.W."/>
            <person name="Figueroa P."/>
            <person name="Blattner W.A."/>
            <person name="Carr J.K."/>
        </authorList>
    </citation>
    <scope>NUCLEOTIDE SEQUENCE [LARGE SCALE GENOMIC DNA]</scope>
    <source>
        <strain evidence="17">00TT.CRC08767</strain>
    </source>
</reference>
<keyword evidence="15" id="KW-0812">Transmembrane</keyword>
<keyword evidence="14" id="KW-1160">Virus entry into host cell</keyword>
<evidence type="ECO:0000256" key="14">
    <source>
        <dbReference type="ARBA" id="ARBA00023296"/>
    </source>
</evidence>
<evidence type="ECO:0000256" key="10">
    <source>
        <dbReference type="ARBA" id="ARBA00022890"/>
    </source>
</evidence>
<dbReference type="GO" id="GO:0039654">
    <property type="term" value="P:fusion of virus membrane with host endosome membrane"/>
    <property type="evidence" value="ECO:0007669"/>
    <property type="project" value="UniProtKB-KW"/>
</dbReference>
<evidence type="ECO:0000256" key="5">
    <source>
        <dbReference type="ARBA" id="ARBA00022581"/>
    </source>
</evidence>
<evidence type="ECO:0000256" key="4">
    <source>
        <dbReference type="ARBA" id="ARBA00022570"/>
    </source>
</evidence>
<keyword evidence="15" id="KW-1133">Transmembrane helix</keyword>
<keyword evidence="11 15" id="KW-0472">Membrane</keyword>
<evidence type="ECO:0000256" key="9">
    <source>
        <dbReference type="ARBA" id="ARBA00022844"/>
    </source>
</evidence>
<keyword evidence="4" id="KW-1165">Clathrin-mediated endocytosis of virus by host</keyword>
<dbReference type="GO" id="GO:0019031">
    <property type="term" value="C:viral envelope"/>
    <property type="evidence" value="ECO:0007669"/>
    <property type="project" value="UniProtKB-KW"/>
</dbReference>
<sequence>MRVKETRRNWQHLWRWGTMLLGMLMICNASTKLWVTVYYGVPVWKEATTTLFCASDAKAYDTEVHNVWATHACVPTDPNPQEVVLENVTENFNMWKNNMVEQMHEDIISLWDESLKPCVKLTPLCVTLNCTDKWNDRTNVTDSVEKGEIKNCSFNVTTAVRDKVQKTYALFYRLDVVPIDDKQDNSSSNSSSYRLINCNTSSITQACPKVSFEPIPIHYCTPAGFALLKCNDKKFNGTGPCTNVSTVQCTHGIRPVVSTQLLLNGSLAEEEVVIRSENFTNNANHNSTAE</sequence>
<dbReference type="InterPro" id="IPR036377">
    <property type="entry name" value="Gp120_core_sf"/>
</dbReference>
<evidence type="ECO:0000256" key="6">
    <source>
        <dbReference type="ARBA" id="ARBA00022595"/>
    </source>
</evidence>
<protein>
    <submittedName>
        <fullName evidence="17">Truncated envelope glycoprotein</fullName>
    </submittedName>
</protein>
<dbReference type="GO" id="GO:0019062">
    <property type="term" value="P:virion attachment to host cell"/>
    <property type="evidence" value="ECO:0007669"/>
    <property type="project" value="UniProtKB-KW"/>
</dbReference>
<feature type="domain" description="Human immunodeficiency virus 1 envelope glycoprotein Gp120" evidence="16">
    <location>
        <begin position="33"/>
        <end position="139"/>
    </location>
</feature>
<evidence type="ECO:0000256" key="15">
    <source>
        <dbReference type="SAM" id="Phobius"/>
    </source>
</evidence>